<dbReference type="Proteomes" id="UP000594121">
    <property type="component" value="Chromosome"/>
</dbReference>
<keyword evidence="2" id="KW-1185">Reference proteome</keyword>
<gene>
    <name evidence="1" type="ORF">IG193_00055</name>
</gene>
<dbReference type="KEGG" id="thel:IG193_00055"/>
<dbReference type="RefSeq" id="WP_192818869.1">
    <property type="nucleotide sequence ID" value="NZ_CP062310.1"/>
</dbReference>
<proteinExistence type="predicted"/>
<dbReference type="AlphaFoldDB" id="A0A7L9FGQ6"/>
<name>A0A7L9FGQ6_9CREN</name>
<accession>A0A7L9FGQ6</accession>
<dbReference type="InParanoid" id="A0A7L9FGQ6"/>
<reference evidence="1 2" key="1">
    <citation type="submission" date="2020-10" db="EMBL/GenBank/DDBJ databases">
        <title>Thermofilum lucidum 3507LT sp. nov. a novel member of Thermofilaceae family isolated from Chile hot spring, and proposal of description order Thermofilales.</title>
        <authorList>
            <person name="Zayulina K.S."/>
            <person name="Elcheninov A.G."/>
            <person name="Toshchakov S.V."/>
            <person name="Kublanov I.V."/>
        </authorList>
    </citation>
    <scope>NUCLEOTIDE SEQUENCE [LARGE SCALE GENOMIC DNA]</scope>
    <source>
        <strain evidence="1 2">3507LT</strain>
    </source>
</reference>
<evidence type="ECO:0000313" key="1">
    <source>
        <dbReference type="EMBL" id="QOJ78897.1"/>
    </source>
</evidence>
<dbReference type="EMBL" id="CP062310">
    <property type="protein sequence ID" value="QOJ78897.1"/>
    <property type="molecule type" value="Genomic_DNA"/>
</dbReference>
<dbReference type="GeneID" id="59148241"/>
<sequence length="576" mass="66169">MAYDKIVERVILLRRFLPQLEQLTGWEFRARVYKGVLGLDYDWPKSIEELARMVDDSQLAEVFKLSPYRSYYSFRGHYYTVRGGELYLEDSWSEVKKAVWEAFRLNGIKVYALLKALMELGEAPFAAVAARASEILGSKFNPAHLLAQLRDRWEIVWESGAGRERSWTIPEEIRPVVEDFIKTVESKPIPRLSTRQAEDEFVRVLEMESEYNSYLGELLRERLDETIEFGRGFSVQGLVEYLVDLFGREIYFDELLTLAQQYSLTDTPVVTESGHRSMTTGFNLALFGEPGTGKTFATKDFIVGNESLGVLAHGLPGLNRYCGGMTPAMFIAIGEAYAGRRFNFIVTEFNDWFKHRGMVEPLKLALEGGVIAYETKTYRVGPYRFSSFFSVNYNTRVFERGYQVTVSDPNFNAIEDRMLCRLHRLTKEKYRELAESQKRLMLGVTTEKMARMAPRIRDHLTLVHAIQTGHPATRDFSPKRIILRESDLAAVTSAREAMLEAMGEFKVLPFSMRLERRAVQLASSLTLASYFNSDSEELAIDPDALRLAVRFYVEEAWIRAGERFDVKEVLRRLNLA</sequence>
<evidence type="ECO:0000313" key="2">
    <source>
        <dbReference type="Proteomes" id="UP000594121"/>
    </source>
</evidence>
<organism evidence="1 2">
    <name type="scientific">Infirmifilum lucidum</name>
    <dbReference type="NCBI Taxonomy" id="2776706"/>
    <lineage>
        <taxon>Archaea</taxon>
        <taxon>Thermoproteota</taxon>
        <taxon>Thermoprotei</taxon>
        <taxon>Thermofilales</taxon>
        <taxon>Thermofilaceae</taxon>
        <taxon>Infirmifilum</taxon>
    </lineage>
</organism>
<protein>
    <submittedName>
        <fullName evidence="1">Uncharacterized protein</fullName>
    </submittedName>
</protein>